<evidence type="ECO:0000256" key="2">
    <source>
        <dbReference type="SAM" id="SignalP"/>
    </source>
</evidence>
<dbReference type="Proteomes" id="UP000887577">
    <property type="component" value="Unplaced"/>
</dbReference>
<feature type="region of interest" description="Disordered" evidence="1">
    <location>
        <begin position="37"/>
        <end position="69"/>
    </location>
</feature>
<organism evidence="3 4">
    <name type="scientific">Panagrolaimus superbus</name>
    <dbReference type="NCBI Taxonomy" id="310955"/>
    <lineage>
        <taxon>Eukaryota</taxon>
        <taxon>Metazoa</taxon>
        <taxon>Ecdysozoa</taxon>
        <taxon>Nematoda</taxon>
        <taxon>Chromadorea</taxon>
        <taxon>Rhabditida</taxon>
        <taxon>Tylenchina</taxon>
        <taxon>Panagrolaimomorpha</taxon>
        <taxon>Panagrolaimoidea</taxon>
        <taxon>Panagrolaimidae</taxon>
        <taxon>Panagrolaimus</taxon>
    </lineage>
</organism>
<proteinExistence type="predicted"/>
<protein>
    <submittedName>
        <fullName evidence="4">Uncharacterized protein</fullName>
    </submittedName>
</protein>
<evidence type="ECO:0000313" key="4">
    <source>
        <dbReference type="WBParaSite" id="PSU_v2.g14227.t1"/>
    </source>
</evidence>
<keyword evidence="2" id="KW-0732">Signal</keyword>
<sequence>MYRCLLLSLFVGLQSFHFSNGACKNGIPIIPKLSTTSTTTTTTLPPTTTSTTTTTTTTTTTPAPTTTTTTPAPLACSTCGNLPFAPPPQGYQTVQSDGIISQSINGAGCKQYVVTCYAFGAKYIVIGVRYSFKL</sequence>
<reference evidence="4" key="1">
    <citation type="submission" date="2022-11" db="UniProtKB">
        <authorList>
            <consortium name="WormBaseParasite"/>
        </authorList>
    </citation>
    <scope>IDENTIFICATION</scope>
</reference>
<name>A0A914Y221_9BILA</name>
<dbReference type="WBParaSite" id="PSU_v2.g14227.t1">
    <property type="protein sequence ID" value="PSU_v2.g14227.t1"/>
    <property type="gene ID" value="PSU_v2.g14227"/>
</dbReference>
<feature type="chain" id="PRO_5037173410" evidence="2">
    <location>
        <begin position="22"/>
        <end position="134"/>
    </location>
</feature>
<accession>A0A914Y221</accession>
<evidence type="ECO:0000313" key="3">
    <source>
        <dbReference type="Proteomes" id="UP000887577"/>
    </source>
</evidence>
<dbReference type="AlphaFoldDB" id="A0A914Y221"/>
<feature type="signal peptide" evidence="2">
    <location>
        <begin position="1"/>
        <end position="21"/>
    </location>
</feature>
<keyword evidence="3" id="KW-1185">Reference proteome</keyword>
<evidence type="ECO:0000256" key="1">
    <source>
        <dbReference type="SAM" id="MobiDB-lite"/>
    </source>
</evidence>